<dbReference type="InterPro" id="IPR036291">
    <property type="entry name" value="NAD(P)-bd_dom_sf"/>
</dbReference>
<evidence type="ECO:0000259" key="3">
    <source>
        <dbReference type="Pfam" id="PF16363"/>
    </source>
</evidence>
<accession>A0A9E7GT76</accession>
<proteinExistence type="predicted"/>
<feature type="region of interest" description="Disordered" evidence="2">
    <location>
        <begin position="115"/>
        <end position="139"/>
    </location>
</feature>
<dbReference type="GO" id="GO:0016616">
    <property type="term" value="F:oxidoreductase activity, acting on the CH-OH group of donors, NAD or NADP as acceptor"/>
    <property type="evidence" value="ECO:0007669"/>
    <property type="project" value="TreeGrafter"/>
</dbReference>
<protein>
    <recommendedName>
        <fullName evidence="3">NAD(P)-binding domain-containing protein</fullName>
    </recommendedName>
</protein>
<reference evidence="4" key="1">
    <citation type="submission" date="2022-05" db="EMBL/GenBank/DDBJ databases">
        <title>The Musa troglodytarum L. genome provides insights into the mechanism of non-climacteric behaviour and enrichment of carotenoids.</title>
        <authorList>
            <person name="Wang J."/>
        </authorList>
    </citation>
    <scope>NUCLEOTIDE SEQUENCE</scope>
    <source>
        <tissue evidence="4">Leaf</tissue>
    </source>
</reference>
<dbReference type="EMBL" id="CP097509">
    <property type="protein sequence ID" value="URE21251.1"/>
    <property type="molecule type" value="Genomic_DNA"/>
</dbReference>
<feature type="domain" description="NAD(P)-binding" evidence="3">
    <location>
        <begin position="9"/>
        <end position="40"/>
    </location>
</feature>
<evidence type="ECO:0000256" key="1">
    <source>
        <dbReference type="ARBA" id="ARBA00023002"/>
    </source>
</evidence>
<dbReference type="InterPro" id="IPR016040">
    <property type="entry name" value="NAD(P)-bd_dom"/>
</dbReference>
<dbReference type="OrthoDB" id="2735536at2759"/>
<dbReference type="PANTHER" id="PTHR10366:SF852">
    <property type="entry name" value="CINNAMOYL-COA REDUCTASE CAD2"/>
    <property type="match status" value="1"/>
</dbReference>
<dbReference type="AlphaFoldDB" id="A0A9E7GT76"/>
<name>A0A9E7GT76_9LILI</name>
<evidence type="ECO:0000313" key="4">
    <source>
        <dbReference type="EMBL" id="URE21251.1"/>
    </source>
</evidence>
<organism evidence="4 5">
    <name type="scientific">Musa troglodytarum</name>
    <name type="common">fe'i banana</name>
    <dbReference type="NCBI Taxonomy" id="320322"/>
    <lineage>
        <taxon>Eukaryota</taxon>
        <taxon>Viridiplantae</taxon>
        <taxon>Streptophyta</taxon>
        <taxon>Embryophyta</taxon>
        <taxon>Tracheophyta</taxon>
        <taxon>Spermatophyta</taxon>
        <taxon>Magnoliopsida</taxon>
        <taxon>Liliopsida</taxon>
        <taxon>Zingiberales</taxon>
        <taxon>Musaceae</taxon>
        <taxon>Musa</taxon>
    </lineage>
</organism>
<dbReference type="SUPFAM" id="SSF51735">
    <property type="entry name" value="NAD(P)-binding Rossmann-fold domains"/>
    <property type="match status" value="1"/>
</dbReference>
<sequence length="139" mass="14947">MEKTSTVCVTGGSGYIGSWLVKKLLRRRYHVHATVRNSGISTAVYTLASSPQTSSEHVYPRQGMSPRLGISGASPEPMQGFLFSNPISKLQTRSSLRSEGASTCSWSLPPCITAPTPRDTVQRHQRSGGVSGPHHLAVV</sequence>
<evidence type="ECO:0000256" key="2">
    <source>
        <dbReference type="SAM" id="MobiDB-lite"/>
    </source>
</evidence>
<dbReference type="PANTHER" id="PTHR10366">
    <property type="entry name" value="NAD DEPENDENT EPIMERASE/DEHYDRATASE"/>
    <property type="match status" value="1"/>
</dbReference>
<dbReference type="Pfam" id="PF16363">
    <property type="entry name" value="GDP_Man_Dehyd"/>
    <property type="match status" value="1"/>
</dbReference>
<dbReference type="Proteomes" id="UP001055439">
    <property type="component" value="Chromosome 7"/>
</dbReference>
<evidence type="ECO:0000313" key="5">
    <source>
        <dbReference type="Proteomes" id="UP001055439"/>
    </source>
</evidence>
<dbReference type="InterPro" id="IPR050425">
    <property type="entry name" value="NAD(P)_dehydrat-like"/>
</dbReference>
<keyword evidence="5" id="KW-1185">Reference proteome</keyword>
<keyword evidence="1" id="KW-0560">Oxidoreductase</keyword>
<gene>
    <name evidence="4" type="ORF">MUK42_11373</name>
</gene>
<dbReference type="Gene3D" id="3.40.50.720">
    <property type="entry name" value="NAD(P)-binding Rossmann-like Domain"/>
    <property type="match status" value="1"/>
</dbReference>